<reference evidence="3" key="1">
    <citation type="submission" date="2021-02" db="EMBL/GenBank/DDBJ databases">
        <authorList>
            <person name="Nowell W R."/>
        </authorList>
    </citation>
    <scope>NUCLEOTIDE SEQUENCE</scope>
</reference>
<proteinExistence type="inferred from homology"/>
<name>A0A814LG06_9BILA</name>
<dbReference type="EMBL" id="CAJOBC010004511">
    <property type="protein sequence ID" value="CAF3830853.1"/>
    <property type="molecule type" value="Genomic_DNA"/>
</dbReference>
<dbReference type="Pfam" id="PF20266">
    <property type="entry name" value="Mab-21_C"/>
    <property type="match status" value="1"/>
</dbReference>
<evidence type="ECO:0000313" key="5">
    <source>
        <dbReference type="Proteomes" id="UP000663829"/>
    </source>
</evidence>
<dbReference type="Proteomes" id="UP000681722">
    <property type="component" value="Unassembled WGS sequence"/>
</dbReference>
<dbReference type="OrthoDB" id="5988859at2759"/>
<sequence length="733" mass="86054">MKELYRNPSETNLINIIHLTPAIELRKLDSGSIVEGQSEARFRNSDISPEMDRLYITNMKISKHKIEDIANAPGFVKIHYDSLTMNDYEEFATQDSLSFRYIDGVKCKQRLFEYFEKNSDISSYIKIEEKDRFHFSPSIQCTIMYSEKIPDYVSLFNKIGLFQQQSTQPCYNSFNNYLQLARQSMIVNSMAYFTQSTGQNVSPYIELLNNLSECSNGKDLFYCNSVEFCTSFLSPIFGIEFSPQMKLRIITLMEFYLKYRSLADREIIRKQTAISSIECDIVFAFELDYIPDIIDKTLKRIKVYRPDLYQKLLNDCTIYIVSKSSAINKDKLDSNLEFRYSLSKLELILADNRTNNENLLNGIARAIYYKYIRSIVIDGIHLTSYFIKTTVLWLCEIMNLAEIQCVNITEELTKIWIRFACDKLHTKYCQHYFISNINILEHHNTELLHTISKRLTDNQTNIIKMLITNADIDDADEYTKEDEEYEFSKEYIEQEDSADKEHFEILKKYFPYQKSEFSNTCYRLLLNAFSSSDTLSDKQFWILYKQMFLDYKSTITNEYDSCDYDKISYLKFITMFQISIKQMMYAVDIIPYLDNAIIKPVNNQCSTQGMINAISSVLQNHEQPLTDTNPIIDGKSSHFRNRFHEGSSYALSGGFEMHTQYRRLAQIVSDKCLFRCHYVNNNNQRCKKYGYVNEIDQLPFCIDHNVEHNRDKRQASASIPIRSPEKHLEIELD</sequence>
<evidence type="ECO:0000313" key="3">
    <source>
        <dbReference type="EMBL" id="CAF1062829.1"/>
    </source>
</evidence>
<evidence type="ECO:0000313" key="4">
    <source>
        <dbReference type="EMBL" id="CAF3830853.1"/>
    </source>
</evidence>
<protein>
    <recommendedName>
        <fullName evidence="2">Mab-21-like HhH/H2TH-like domain-containing protein</fullName>
    </recommendedName>
</protein>
<feature type="domain" description="Mab-21-like HhH/H2TH-like" evidence="2">
    <location>
        <begin position="381"/>
        <end position="456"/>
    </location>
</feature>
<dbReference type="Proteomes" id="UP000663829">
    <property type="component" value="Unassembled WGS sequence"/>
</dbReference>
<dbReference type="PANTHER" id="PTHR10656">
    <property type="entry name" value="CELL FATE DETERMINING PROTEIN MAB21-RELATED"/>
    <property type="match status" value="1"/>
</dbReference>
<organism evidence="3 5">
    <name type="scientific">Didymodactylos carnosus</name>
    <dbReference type="NCBI Taxonomy" id="1234261"/>
    <lineage>
        <taxon>Eukaryota</taxon>
        <taxon>Metazoa</taxon>
        <taxon>Spiralia</taxon>
        <taxon>Gnathifera</taxon>
        <taxon>Rotifera</taxon>
        <taxon>Eurotatoria</taxon>
        <taxon>Bdelloidea</taxon>
        <taxon>Philodinida</taxon>
        <taxon>Philodinidae</taxon>
        <taxon>Didymodactylos</taxon>
    </lineage>
</organism>
<dbReference type="InterPro" id="IPR046906">
    <property type="entry name" value="Mab-21_HhH/H2TH-like"/>
</dbReference>
<keyword evidence="5" id="KW-1185">Reference proteome</keyword>
<dbReference type="Gene3D" id="1.10.1410.40">
    <property type="match status" value="1"/>
</dbReference>
<dbReference type="PANTHER" id="PTHR10656:SF42">
    <property type="entry name" value="CYCLIC GMP-AMP SYNTHASE-LIKE PROTEIN-RELATED"/>
    <property type="match status" value="1"/>
</dbReference>
<comment type="caution">
    <text evidence="3">The sequence shown here is derived from an EMBL/GenBank/DDBJ whole genome shotgun (WGS) entry which is preliminary data.</text>
</comment>
<evidence type="ECO:0000259" key="2">
    <source>
        <dbReference type="Pfam" id="PF20266"/>
    </source>
</evidence>
<dbReference type="EMBL" id="CAJNOQ010004512">
    <property type="protein sequence ID" value="CAF1062829.1"/>
    <property type="molecule type" value="Genomic_DNA"/>
</dbReference>
<gene>
    <name evidence="3" type="ORF">GPM918_LOCUS16869</name>
    <name evidence="4" type="ORF">SRO942_LOCUS16865</name>
</gene>
<evidence type="ECO:0000256" key="1">
    <source>
        <dbReference type="ARBA" id="ARBA00008307"/>
    </source>
</evidence>
<dbReference type="AlphaFoldDB" id="A0A814LG06"/>
<accession>A0A814LG06</accession>
<comment type="similarity">
    <text evidence="1">Belongs to the mab-21 family.</text>
</comment>